<reference evidence="1" key="1">
    <citation type="submission" date="2016-11" db="EMBL/GenBank/DDBJ databases">
        <title>The genome of Nicotiana attenuata.</title>
        <authorList>
            <person name="Xu S."/>
            <person name="Brockmoeller T."/>
            <person name="Gaquerel E."/>
            <person name="Navarro A."/>
            <person name="Kuhl H."/>
            <person name="Gase K."/>
            <person name="Ling Z."/>
            <person name="Zhou W."/>
            <person name="Kreitzer C."/>
            <person name="Stanke M."/>
            <person name="Tang H."/>
            <person name="Lyons E."/>
            <person name="Pandey P."/>
            <person name="Pandey S.P."/>
            <person name="Timmermann B."/>
            <person name="Baldwin I.T."/>
        </authorList>
    </citation>
    <scope>NUCLEOTIDE SEQUENCE [LARGE SCALE GENOMIC DNA]</scope>
    <source>
        <strain evidence="1">UT</strain>
    </source>
</reference>
<accession>A0A1J6IV69</accession>
<dbReference type="AlphaFoldDB" id="A0A1J6IV69"/>
<dbReference type="Gramene" id="OIT08634">
    <property type="protein sequence ID" value="OIT08634"/>
    <property type="gene ID" value="A4A49_63202"/>
</dbReference>
<proteinExistence type="predicted"/>
<feature type="non-terminal residue" evidence="1">
    <location>
        <position position="1"/>
    </location>
</feature>
<feature type="non-terminal residue" evidence="1">
    <location>
        <position position="89"/>
    </location>
</feature>
<sequence length="89" mass="10245">AYGQEVNKDKSCFIKYHDIDPRINRRIKKWTGYNHASFLFTYLGCPIYTCRKRINLLTDLATKVVSKSGAWQSKMLPAGSKALIIKHIL</sequence>
<dbReference type="Proteomes" id="UP000187609">
    <property type="component" value="Unassembled WGS sequence"/>
</dbReference>
<gene>
    <name evidence="1" type="ORF">A4A49_63202</name>
</gene>
<keyword evidence="2" id="KW-1185">Reference proteome</keyword>
<evidence type="ECO:0000313" key="2">
    <source>
        <dbReference type="Proteomes" id="UP000187609"/>
    </source>
</evidence>
<evidence type="ECO:0000313" key="1">
    <source>
        <dbReference type="EMBL" id="OIT08634.1"/>
    </source>
</evidence>
<name>A0A1J6IV69_NICAT</name>
<comment type="caution">
    <text evidence="1">The sequence shown here is derived from an EMBL/GenBank/DDBJ whole genome shotgun (WGS) entry which is preliminary data.</text>
</comment>
<protein>
    <submittedName>
        <fullName evidence="1">Uncharacterized protein</fullName>
    </submittedName>
</protein>
<dbReference type="EMBL" id="MJEQ01037183">
    <property type="protein sequence ID" value="OIT08634.1"/>
    <property type="molecule type" value="Genomic_DNA"/>
</dbReference>
<organism evidence="1 2">
    <name type="scientific">Nicotiana attenuata</name>
    <name type="common">Coyote tobacco</name>
    <dbReference type="NCBI Taxonomy" id="49451"/>
    <lineage>
        <taxon>Eukaryota</taxon>
        <taxon>Viridiplantae</taxon>
        <taxon>Streptophyta</taxon>
        <taxon>Embryophyta</taxon>
        <taxon>Tracheophyta</taxon>
        <taxon>Spermatophyta</taxon>
        <taxon>Magnoliopsida</taxon>
        <taxon>eudicotyledons</taxon>
        <taxon>Gunneridae</taxon>
        <taxon>Pentapetalae</taxon>
        <taxon>asterids</taxon>
        <taxon>lamiids</taxon>
        <taxon>Solanales</taxon>
        <taxon>Solanaceae</taxon>
        <taxon>Nicotianoideae</taxon>
        <taxon>Nicotianeae</taxon>
        <taxon>Nicotiana</taxon>
    </lineage>
</organism>